<keyword evidence="8" id="KW-0325">Glycoprotein</keyword>
<protein>
    <recommendedName>
        <fullName evidence="11">TGFBR3/Endoglin-like N-terminal domain-containing protein</fullName>
    </recommendedName>
</protein>
<keyword evidence="13" id="KW-1185">Reference proteome</keyword>
<dbReference type="InterPro" id="IPR042235">
    <property type="entry name" value="ZP-C_dom"/>
</dbReference>
<evidence type="ECO:0000256" key="1">
    <source>
        <dbReference type="ARBA" id="ARBA00004251"/>
    </source>
</evidence>
<name>A0ABQ7SE08_PHRPL</name>
<evidence type="ECO:0000256" key="3">
    <source>
        <dbReference type="ARBA" id="ARBA00022692"/>
    </source>
</evidence>
<dbReference type="InterPro" id="IPR058899">
    <property type="entry name" value="TGFBR3/Endoglin-like_N"/>
</dbReference>
<evidence type="ECO:0000256" key="2">
    <source>
        <dbReference type="ARBA" id="ARBA00022475"/>
    </source>
</evidence>
<sequence>MVQGSNVEIQQTNLSSSSEELLKWAKKDNGGISSFAELENPRQIHFQLDRALDLTHHPWLCFFSPQTVDLNIEQNCNEEEPENQLPTLLVLKSPAGVMWNIGQMFDSMKFLVSENYTMKKFVHMVMTGKDLPESKEGLLAEARSKEFAFVASYTEIPSAKSITLELERVCARQVTPVTEKPQMEDHSLESLMKGLITAWKPWRCLDSGIEIALAKDYLRATFENVIKVTKVTLEDRNCRAMDNATHFVLSSKLSECNTYLERDAVVKNQVSSQALRASNTYLVLCSAEVHLSDVSIFLPPQVPFECDLPEKVFLQLYHSPDFGSEPTTVVEVNKATYVQVQFRTTDQRAQLQIEDCSLQMADKASLQLLISNGNPLSYSAKILDSPRSTISRFSFTYKSGEEEQWAASPATLICKLHLYSEVRFPLHGDQYNETSLEMTIKTSSTPSHSLGIGTVLGITFGAFLIGVLLTAALWYIYSHTHIPGPMAKRQPVSENPPASESSSTNHSIGSTQSTPCSTSSMA</sequence>
<keyword evidence="7" id="KW-1015">Disulfide bond</keyword>
<keyword evidence="5 10" id="KW-1133">Transmembrane helix</keyword>
<feature type="domain" description="TGFBR3/Endoglin-like N-terminal" evidence="11">
    <location>
        <begin position="5"/>
        <end position="51"/>
    </location>
</feature>
<dbReference type="Gene3D" id="2.60.40.3210">
    <property type="entry name" value="Zona pellucida, ZP-N domain"/>
    <property type="match status" value="1"/>
</dbReference>
<evidence type="ECO:0000256" key="10">
    <source>
        <dbReference type="SAM" id="Phobius"/>
    </source>
</evidence>
<evidence type="ECO:0000256" key="4">
    <source>
        <dbReference type="ARBA" id="ARBA00022729"/>
    </source>
</evidence>
<comment type="caution">
    <text evidence="12">The sequence shown here is derived from an EMBL/GenBank/DDBJ whole genome shotgun (WGS) entry which is preliminary data.</text>
</comment>
<evidence type="ECO:0000256" key="8">
    <source>
        <dbReference type="ARBA" id="ARBA00023180"/>
    </source>
</evidence>
<evidence type="ECO:0000256" key="5">
    <source>
        <dbReference type="ARBA" id="ARBA00022989"/>
    </source>
</evidence>
<evidence type="ECO:0000256" key="9">
    <source>
        <dbReference type="SAM" id="MobiDB-lite"/>
    </source>
</evidence>
<dbReference type="Pfam" id="PF26060">
    <property type="entry name" value="TGFBR3_N"/>
    <property type="match status" value="2"/>
</dbReference>
<comment type="subcellular location">
    <subcellularLocation>
        <location evidence="1">Cell membrane</location>
        <topology evidence="1">Single-pass type I membrane protein</topology>
    </subcellularLocation>
</comment>
<keyword evidence="2" id="KW-1003">Cell membrane</keyword>
<dbReference type="EMBL" id="JAIPUX010005291">
    <property type="protein sequence ID" value="KAH0615566.1"/>
    <property type="molecule type" value="Genomic_DNA"/>
</dbReference>
<feature type="region of interest" description="Disordered" evidence="9">
    <location>
        <begin position="487"/>
        <end position="522"/>
    </location>
</feature>
<keyword evidence="4" id="KW-0732">Signal</keyword>
<reference evidence="12 13" key="1">
    <citation type="journal article" date="2022" name="Gigascience">
        <title>A chromosome-level genome assembly and annotation of the desert horned lizard, Phrynosoma platyrhinos, provides insight into chromosomal rearrangements among reptiles.</title>
        <authorList>
            <person name="Koochekian N."/>
            <person name="Ascanio A."/>
            <person name="Farleigh K."/>
            <person name="Card D.C."/>
            <person name="Schield D.R."/>
            <person name="Castoe T.A."/>
            <person name="Jezkova T."/>
        </authorList>
    </citation>
    <scope>NUCLEOTIDE SEQUENCE [LARGE SCALE GENOMIC DNA]</scope>
    <source>
        <strain evidence="12">NK-2021</strain>
    </source>
</reference>
<evidence type="ECO:0000313" key="13">
    <source>
        <dbReference type="Proteomes" id="UP000826234"/>
    </source>
</evidence>
<dbReference type="PANTHER" id="PTHR14002">
    <property type="entry name" value="ENDOGLIN/TGF-BETA RECEPTOR TYPE III"/>
    <property type="match status" value="1"/>
</dbReference>
<keyword evidence="6 10" id="KW-0472">Membrane</keyword>
<dbReference type="Proteomes" id="UP000826234">
    <property type="component" value="Unassembled WGS sequence"/>
</dbReference>
<dbReference type="Gene3D" id="2.60.40.4100">
    <property type="entry name" value="Zona pellucida, ZP-C domain"/>
    <property type="match status" value="1"/>
</dbReference>
<keyword evidence="3 10" id="KW-0812">Transmembrane</keyword>
<evidence type="ECO:0000256" key="6">
    <source>
        <dbReference type="ARBA" id="ARBA00023136"/>
    </source>
</evidence>
<gene>
    <name evidence="12" type="ORF">JD844_005007</name>
</gene>
<evidence type="ECO:0000313" key="12">
    <source>
        <dbReference type="EMBL" id="KAH0615566.1"/>
    </source>
</evidence>
<feature type="compositionally biased region" description="Polar residues" evidence="9">
    <location>
        <begin position="492"/>
        <end position="522"/>
    </location>
</feature>
<accession>A0ABQ7SE08</accession>
<feature type="domain" description="TGFBR3/Endoglin-like N-terminal" evidence="11">
    <location>
        <begin position="74"/>
        <end position="169"/>
    </location>
</feature>
<evidence type="ECO:0000256" key="7">
    <source>
        <dbReference type="ARBA" id="ARBA00023157"/>
    </source>
</evidence>
<feature type="transmembrane region" description="Helical" evidence="10">
    <location>
        <begin position="450"/>
        <end position="477"/>
    </location>
</feature>
<dbReference type="PANTHER" id="PTHR14002:SF1">
    <property type="entry name" value="ENDOGLIN"/>
    <property type="match status" value="1"/>
</dbReference>
<evidence type="ECO:0000259" key="11">
    <source>
        <dbReference type="Pfam" id="PF26060"/>
    </source>
</evidence>
<proteinExistence type="predicted"/>
<organism evidence="12 13">
    <name type="scientific">Phrynosoma platyrhinos</name>
    <name type="common">Desert horned lizard</name>
    <dbReference type="NCBI Taxonomy" id="52577"/>
    <lineage>
        <taxon>Eukaryota</taxon>
        <taxon>Metazoa</taxon>
        <taxon>Chordata</taxon>
        <taxon>Craniata</taxon>
        <taxon>Vertebrata</taxon>
        <taxon>Euteleostomi</taxon>
        <taxon>Lepidosauria</taxon>
        <taxon>Squamata</taxon>
        <taxon>Bifurcata</taxon>
        <taxon>Unidentata</taxon>
        <taxon>Episquamata</taxon>
        <taxon>Toxicofera</taxon>
        <taxon>Iguania</taxon>
        <taxon>Phrynosomatidae</taxon>
        <taxon>Phrynosomatinae</taxon>
        <taxon>Phrynosoma</taxon>
    </lineage>
</organism>